<reference evidence="1 2" key="1">
    <citation type="submission" date="2016-02" db="EMBL/GenBank/DDBJ databases">
        <title>Genome analysis of coral dinoflagellate symbionts highlights evolutionary adaptations to a symbiotic lifestyle.</title>
        <authorList>
            <person name="Aranda M."/>
            <person name="Li Y."/>
            <person name="Liew Y.J."/>
            <person name="Baumgarten S."/>
            <person name="Simakov O."/>
            <person name="Wilson M."/>
            <person name="Piel J."/>
            <person name="Ashoor H."/>
            <person name="Bougouffa S."/>
            <person name="Bajic V.B."/>
            <person name="Ryu T."/>
            <person name="Ravasi T."/>
            <person name="Bayer T."/>
            <person name="Micklem G."/>
            <person name="Kim H."/>
            <person name="Bhak J."/>
            <person name="Lajeunesse T.C."/>
            <person name="Voolstra C.R."/>
        </authorList>
    </citation>
    <scope>NUCLEOTIDE SEQUENCE [LARGE SCALE GENOMIC DNA]</scope>
    <source>
        <strain evidence="1 2">CCMP2467</strain>
    </source>
</reference>
<dbReference type="Proteomes" id="UP000186817">
    <property type="component" value="Unassembled WGS sequence"/>
</dbReference>
<protein>
    <submittedName>
        <fullName evidence="1">Uncharacterized protein</fullName>
    </submittedName>
</protein>
<evidence type="ECO:0000313" key="1">
    <source>
        <dbReference type="EMBL" id="OLP79292.1"/>
    </source>
</evidence>
<organism evidence="1 2">
    <name type="scientific">Symbiodinium microadriaticum</name>
    <name type="common">Dinoflagellate</name>
    <name type="synonym">Zooxanthella microadriatica</name>
    <dbReference type="NCBI Taxonomy" id="2951"/>
    <lineage>
        <taxon>Eukaryota</taxon>
        <taxon>Sar</taxon>
        <taxon>Alveolata</taxon>
        <taxon>Dinophyceae</taxon>
        <taxon>Suessiales</taxon>
        <taxon>Symbiodiniaceae</taxon>
        <taxon>Symbiodinium</taxon>
    </lineage>
</organism>
<accession>A0A1Q9C8M1</accession>
<dbReference type="EMBL" id="LSRX01001503">
    <property type="protein sequence ID" value="OLP79292.1"/>
    <property type="molecule type" value="Genomic_DNA"/>
</dbReference>
<sequence length="74" mass="7812">MAAVPICDQQTAYCLMATSAGPGEDAERLSTEKPNQVNHETPRETLLIVLQRDGSQLGFASPALRADKEAGLGA</sequence>
<keyword evidence="2" id="KW-1185">Reference proteome</keyword>
<dbReference type="AlphaFoldDB" id="A0A1Q9C8M1"/>
<gene>
    <name evidence="1" type="ORF">AK812_SmicGene40438</name>
</gene>
<proteinExistence type="predicted"/>
<comment type="caution">
    <text evidence="1">The sequence shown here is derived from an EMBL/GenBank/DDBJ whole genome shotgun (WGS) entry which is preliminary data.</text>
</comment>
<name>A0A1Q9C8M1_SYMMI</name>
<evidence type="ECO:0000313" key="2">
    <source>
        <dbReference type="Proteomes" id="UP000186817"/>
    </source>
</evidence>